<evidence type="ECO:0000313" key="3">
    <source>
        <dbReference type="Proteomes" id="UP001216139"/>
    </source>
</evidence>
<reference evidence="2 3" key="1">
    <citation type="submission" date="2023-02" db="EMBL/GenBank/DDBJ databases">
        <title>Genome sequence of Mucilaginibacter jinjuensis strain KACC 16571.</title>
        <authorList>
            <person name="Kim S."/>
            <person name="Heo J."/>
            <person name="Kwon S.-W."/>
        </authorList>
    </citation>
    <scope>NUCLEOTIDE SEQUENCE [LARGE SCALE GENOMIC DNA]</scope>
    <source>
        <strain evidence="2 3">KACC 16571</strain>
    </source>
</reference>
<dbReference type="Pfam" id="PF03729">
    <property type="entry name" value="DUF308"/>
    <property type="match status" value="2"/>
</dbReference>
<dbReference type="PANTHER" id="PTHR34989:SF1">
    <property type="entry name" value="PROTEIN HDED"/>
    <property type="match status" value="1"/>
</dbReference>
<feature type="transmembrane region" description="Helical" evidence="1">
    <location>
        <begin position="15"/>
        <end position="35"/>
    </location>
</feature>
<dbReference type="PANTHER" id="PTHR34989">
    <property type="entry name" value="PROTEIN HDED"/>
    <property type="match status" value="1"/>
</dbReference>
<dbReference type="InterPro" id="IPR052712">
    <property type="entry name" value="Acid_resist_chaperone_HdeD"/>
</dbReference>
<evidence type="ECO:0000313" key="2">
    <source>
        <dbReference type="EMBL" id="WCT13174.1"/>
    </source>
</evidence>
<dbReference type="EMBL" id="CP117167">
    <property type="protein sequence ID" value="WCT13174.1"/>
    <property type="molecule type" value="Genomic_DNA"/>
</dbReference>
<feature type="transmembrane region" description="Helical" evidence="1">
    <location>
        <begin position="155"/>
        <end position="176"/>
    </location>
</feature>
<feature type="transmembrane region" description="Helical" evidence="1">
    <location>
        <begin position="41"/>
        <end position="61"/>
    </location>
</feature>
<evidence type="ECO:0000256" key="1">
    <source>
        <dbReference type="SAM" id="Phobius"/>
    </source>
</evidence>
<keyword evidence="1" id="KW-0812">Transmembrane</keyword>
<sequence>MANLISALERSTRNWWLLLIAGIIFVLAGLVTLMYPISTYITFAMFFGIAILIGGILKISFAISNRESLTGWGWNLVSGFVSFMIGIMLINSPEISLLSLPFIIGFYILYAGGMLISVGIDERHLHVNGSGMVVAGGIVTLLLGIGILFRPAFAATLLISFIGISFIAEGITYCFFSFKINSARHHLHELNS</sequence>
<feature type="transmembrane region" description="Helical" evidence="1">
    <location>
        <begin position="97"/>
        <end position="120"/>
    </location>
</feature>
<feature type="transmembrane region" description="Helical" evidence="1">
    <location>
        <begin position="132"/>
        <end position="149"/>
    </location>
</feature>
<gene>
    <name evidence="2" type="ORF">PQO05_04405</name>
</gene>
<dbReference type="Proteomes" id="UP001216139">
    <property type="component" value="Chromosome"/>
</dbReference>
<keyword evidence="1" id="KW-1133">Transmembrane helix</keyword>
<dbReference type="InterPro" id="IPR005325">
    <property type="entry name" value="DUF308_memb"/>
</dbReference>
<name>A0ABY7TAC4_9SPHI</name>
<feature type="transmembrane region" description="Helical" evidence="1">
    <location>
        <begin position="73"/>
        <end position="91"/>
    </location>
</feature>
<keyword evidence="1" id="KW-0472">Membrane</keyword>
<protein>
    <submittedName>
        <fullName evidence="2">DUF308 domain-containing protein</fullName>
    </submittedName>
</protein>
<keyword evidence="3" id="KW-1185">Reference proteome</keyword>
<dbReference type="RefSeq" id="WP_273631447.1">
    <property type="nucleotide sequence ID" value="NZ_CP117167.1"/>
</dbReference>
<accession>A0ABY7TAC4</accession>
<organism evidence="2 3">
    <name type="scientific">Mucilaginibacter jinjuensis</name>
    <dbReference type="NCBI Taxonomy" id="1176721"/>
    <lineage>
        <taxon>Bacteria</taxon>
        <taxon>Pseudomonadati</taxon>
        <taxon>Bacteroidota</taxon>
        <taxon>Sphingobacteriia</taxon>
        <taxon>Sphingobacteriales</taxon>
        <taxon>Sphingobacteriaceae</taxon>
        <taxon>Mucilaginibacter</taxon>
    </lineage>
</organism>
<proteinExistence type="predicted"/>